<proteinExistence type="predicted"/>
<dbReference type="PANTHER" id="PTHR43736">
    <property type="entry name" value="ADP-RIBOSE PYROPHOSPHATASE"/>
    <property type="match status" value="1"/>
</dbReference>
<reference evidence="2" key="1">
    <citation type="submission" date="2018-03" db="EMBL/GenBank/DDBJ databases">
        <authorList>
            <person name="Guldener U."/>
        </authorList>
    </citation>
    <scope>NUCLEOTIDE SEQUENCE</scope>
</reference>
<evidence type="ECO:0000313" key="3">
    <source>
        <dbReference type="Proteomes" id="UP001187682"/>
    </source>
</evidence>
<feature type="domain" description="Nudix hydrolase" evidence="1">
    <location>
        <begin position="42"/>
        <end position="185"/>
    </location>
</feature>
<dbReference type="Proteomes" id="UP001187682">
    <property type="component" value="Unassembled WGS sequence"/>
</dbReference>
<dbReference type="PROSITE" id="PS51462">
    <property type="entry name" value="NUDIX"/>
    <property type="match status" value="1"/>
</dbReference>
<dbReference type="EMBL" id="ONZQ02000015">
    <property type="protein sequence ID" value="SPO06168.1"/>
    <property type="molecule type" value="Genomic_DNA"/>
</dbReference>
<dbReference type="InterPro" id="IPR015797">
    <property type="entry name" value="NUDIX_hydrolase-like_dom_sf"/>
</dbReference>
<evidence type="ECO:0000313" key="2">
    <source>
        <dbReference type="EMBL" id="SPO06168.1"/>
    </source>
</evidence>
<keyword evidence="3" id="KW-1185">Reference proteome</keyword>
<sequence length="202" mass="22369">MDQPQQQQPPNIPTPFTVPSSLAHYLRPGAPHSFPHLHSEPIDHFIASTFVFDPSGRLLLVQRSETDAFPLCWEIPGGCVDLEDPTVLHAAARELREEAGLTATAFVSCADSFADGRSPHVFIDEPPGEVARLWCRLAFLVEVEAAGEVVLDEREHRDFVWATAEELEEGRASGRDLVFATPAMREILIEGFRMKRVADGEA</sequence>
<accession>A0AAE8N6D8</accession>
<dbReference type="Pfam" id="PF00293">
    <property type="entry name" value="NUDIX"/>
    <property type="match status" value="1"/>
</dbReference>
<name>A0AAE8N6D8_9PEZI</name>
<dbReference type="CDD" id="cd02883">
    <property type="entry name" value="NUDIX_Hydrolase"/>
    <property type="match status" value="1"/>
</dbReference>
<dbReference type="PANTHER" id="PTHR43736:SF1">
    <property type="entry name" value="DIHYDRONEOPTERIN TRIPHOSPHATE DIPHOSPHATASE"/>
    <property type="match status" value="1"/>
</dbReference>
<dbReference type="AlphaFoldDB" id="A0AAE8N6D8"/>
<gene>
    <name evidence="2" type="ORF">DNG_08857</name>
</gene>
<dbReference type="InterPro" id="IPR000086">
    <property type="entry name" value="NUDIX_hydrolase_dom"/>
</dbReference>
<evidence type="ECO:0000259" key="1">
    <source>
        <dbReference type="PROSITE" id="PS51462"/>
    </source>
</evidence>
<comment type="caution">
    <text evidence="2">The sequence shown here is derived from an EMBL/GenBank/DDBJ whole genome shotgun (WGS) entry which is preliminary data.</text>
</comment>
<dbReference type="SUPFAM" id="SSF55811">
    <property type="entry name" value="Nudix"/>
    <property type="match status" value="1"/>
</dbReference>
<dbReference type="Gene3D" id="3.90.79.10">
    <property type="entry name" value="Nucleoside Triphosphate Pyrophosphohydrolase"/>
    <property type="match status" value="1"/>
</dbReference>
<organism evidence="2 3">
    <name type="scientific">Cephalotrichum gorgonifer</name>
    <dbReference type="NCBI Taxonomy" id="2041049"/>
    <lineage>
        <taxon>Eukaryota</taxon>
        <taxon>Fungi</taxon>
        <taxon>Dikarya</taxon>
        <taxon>Ascomycota</taxon>
        <taxon>Pezizomycotina</taxon>
        <taxon>Sordariomycetes</taxon>
        <taxon>Hypocreomycetidae</taxon>
        <taxon>Microascales</taxon>
        <taxon>Microascaceae</taxon>
        <taxon>Cephalotrichum</taxon>
    </lineage>
</organism>
<protein>
    <recommendedName>
        <fullName evidence="1">Nudix hydrolase domain-containing protein</fullName>
    </recommendedName>
</protein>